<name>A0A412Z1S8_9FIRM</name>
<comment type="caution">
    <text evidence="1">The sequence shown here is derived from an EMBL/GenBank/DDBJ whole genome shotgun (WGS) entry which is preliminary data.</text>
</comment>
<protein>
    <submittedName>
        <fullName evidence="1">Uncharacterized protein</fullName>
    </submittedName>
</protein>
<evidence type="ECO:0000313" key="1">
    <source>
        <dbReference type="EMBL" id="RGV73791.1"/>
    </source>
</evidence>
<dbReference type="RefSeq" id="WP_118019258.1">
    <property type="nucleotide sequence ID" value="NZ_CAUHGS010000009.1"/>
</dbReference>
<sequence length="246" mass="27890">MEKLDNQALTRFERLWKIEGDKLLRANIIPSAVKDGEIYPVDYCISTIARLIQQPHGAEVVCGIRNALSELFEAADTQFIYPDESLHVSLLGCTQRKNTNVFEHAQINKIKHICIKEIEKKEPAEIILRGIGIVGNQIFIQGFPQNRNWEELRASLGEELVNSGEFPILYEDKSPVHMNIIRIVDAAPHVLASLHRAVSRLRDVELGTVKLQTVEFVITDFCVTKKNVVWLHKIECRNSSGNSCHV</sequence>
<accession>A0A412Z1S8</accession>
<dbReference type="EMBL" id="QRZM01000009">
    <property type="protein sequence ID" value="RGV73791.1"/>
    <property type="molecule type" value="Genomic_DNA"/>
</dbReference>
<gene>
    <name evidence="1" type="ORF">DWW02_20680</name>
</gene>
<evidence type="ECO:0000313" key="2">
    <source>
        <dbReference type="Proteomes" id="UP000284543"/>
    </source>
</evidence>
<dbReference type="Proteomes" id="UP000284543">
    <property type="component" value="Unassembled WGS sequence"/>
</dbReference>
<organism evidence="1 2">
    <name type="scientific">Enterocloster bolteae</name>
    <dbReference type="NCBI Taxonomy" id="208479"/>
    <lineage>
        <taxon>Bacteria</taxon>
        <taxon>Bacillati</taxon>
        <taxon>Bacillota</taxon>
        <taxon>Clostridia</taxon>
        <taxon>Lachnospirales</taxon>
        <taxon>Lachnospiraceae</taxon>
        <taxon>Enterocloster</taxon>
    </lineage>
</organism>
<dbReference type="Gene3D" id="3.90.1140.10">
    <property type="entry name" value="Cyclic phosphodiesterase"/>
    <property type="match status" value="1"/>
</dbReference>
<dbReference type="AlphaFoldDB" id="A0A412Z1S8"/>
<reference evidence="1 2" key="1">
    <citation type="submission" date="2018-08" db="EMBL/GenBank/DDBJ databases">
        <title>A genome reference for cultivated species of the human gut microbiota.</title>
        <authorList>
            <person name="Zou Y."/>
            <person name="Xue W."/>
            <person name="Luo G."/>
        </authorList>
    </citation>
    <scope>NUCLEOTIDE SEQUENCE [LARGE SCALE GENOMIC DNA]</scope>
    <source>
        <strain evidence="1 2">AF14-18</strain>
    </source>
</reference>
<dbReference type="SUPFAM" id="SSF55144">
    <property type="entry name" value="LigT-like"/>
    <property type="match status" value="1"/>
</dbReference>
<proteinExistence type="predicted"/>
<dbReference type="InterPro" id="IPR009097">
    <property type="entry name" value="Cyclic_Pdiesterase"/>
</dbReference>